<dbReference type="Pfam" id="PF00651">
    <property type="entry name" value="BTB"/>
    <property type="match status" value="1"/>
</dbReference>
<dbReference type="PANTHER" id="PTHR24413">
    <property type="entry name" value="SPECKLE-TYPE POZ PROTEIN"/>
    <property type="match status" value="1"/>
</dbReference>
<evidence type="ECO:0000313" key="3">
    <source>
        <dbReference type="Proteomes" id="UP000499080"/>
    </source>
</evidence>
<evidence type="ECO:0000259" key="1">
    <source>
        <dbReference type="PROSITE" id="PS50097"/>
    </source>
</evidence>
<keyword evidence="3" id="KW-1185">Reference proteome</keyword>
<dbReference type="CDD" id="cd18186">
    <property type="entry name" value="BTB_POZ_ZBTB_KLHL-like"/>
    <property type="match status" value="1"/>
</dbReference>
<dbReference type="Proteomes" id="UP000499080">
    <property type="component" value="Unassembled WGS sequence"/>
</dbReference>
<name>A0A4Y2PT37_ARAVE</name>
<dbReference type="InterPro" id="IPR011333">
    <property type="entry name" value="SKP1/BTB/POZ_sf"/>
</dbReference>
<accession>A0A4Y2PT37</accession>
<reference evidence="2 3" key="1">
    <citation type="journal article" date="2019" name="Sci. Rep.">
        <title>Orb-weaving spider Araneus ventricosus genome elucidates the spidroin gene catalogue.</title>
        <authorList>
            <person name="Kono N."/>
            <person name="Nakamura H."/>
            <person name="Ohtoshi R."/>
            <person name="Moran D.A.P."/>
            <person name="Shinohara A."/>
            <person name="Yoshida Y."/>
            <person name="Fujiwara M."/>
            <person name="Mori M."/>
            <person name="Tomita M."/>
            <person name="Arakawa K."/>
        </authorList>
    </citation>
    <scope>NUCLEOTIDE SEQUENCE [LARGE SCALE GENOMIC DNA]</scope>
</reference>
<dbReference type="PROSITE" id="PS50097">
    <property type="entry name" value="BTB"/>
    <property type="match status" value="1"/>
</dbReference>
<proteinExistence type="predicted"/>
<evidence type="ECO:0000313" key="2">
    <source>
        <dbReference type="EMBL" id="GBN53286.1"/>
    </source>
</evidence>
<dbReference type="OrthoDB" id="10249567at2759"/>
<feature type="domain" description="BTB" evidence="1">
    <location>
        <begin position="313"/>
        <end position="380"/>
    </location>
</feature>
<gene>
    <name evidence="2" type="primary">Gm9125_1</name>
    <name evidence="2" type="ORF">AVEN_207587_1</name>
</gene>
<organism evidence="2 3">
    <name type="scientific">Araneus ventricosus</name>
    <name type="common">Orbweaver spider</name>
    <name type="synonym">Epeira ventricosa</name>
    <dbReference type="NCBI Taxonomy" id="182803"/>
    <lineage>
        <taxon>Eukaryota</taxon>
        <taxon>Metazoa</taxon>
        <taxon>Ecdysozoa</taxon>
        <taxon>Arthropoda</taxon>
        <taxon>Chelicerata</taxon>
        <taxon>Arachnida</taxon>
        <taxon>Araneae</taxon>
        <taxon>Araneomorphae</taxon>
        <taxon>Entelegynae</taxon>
        <taxon>Araneoidea</taxon>
        <taxon>Araneidae</taxon>
        <taxon>Araneus</taxon>
    </lineage>
</organism>
<dbReference type="Gene3D" id="3.30.710.10">
    <property type="entry name" value="Potassium Channel Kv1.1, Chain A"/>
    <property type="match status" value="1"/>
</dbReference>
<dbReference type="EMBL" id="BGPR01011853">
    <property type="protein sequence ID" value="GBN53286.1"/>
    <property type="molecule type" value="Genomic_DNA"/>
</dbReference>
<dbReference type="AlphaFoldDB" id="A0A4Y2PT37"/>
<protein>
    <submittedName>
        <fullName evidence="2">TD and POZ domain-containing protein 1-like</fullName>
    </submittedName>
</protein>
<dbReference type="SMART" id="SM00225">
    <property type="entry name" value="BTB"/>
    <property type="match status" value="1"/>
</dbReference>
<sequence length="486" mass="55910">MISTPHLFRTSDFEYLEGPLFQIGRAEFRIRFIPCCLECPDKVMCLLTREDQNIPGLAHDLVDSEITTDKNTWKQSESKCCFGNFETKYLPLMNVSDLRNKNNFPAHCKLTVQLGFRRCILRRFCPKYFSATTELVITTGSFSNFLGNPYSSETHHAAVEEVSRDVVVEDEMTDNDSSNRDPPDIKMYYLYRIGHNCFRILLTTEWHSLFVKYEIRLFDVKRNIVISSKEAESLLLKSNDWVSDLLLPGDYTGEIKKSPSVFDALILHSSVSYHVVELQKDFELEFGSSFSSYGNQDLKADLKNFYHNRARRPDICLKGDDSTFQVHRCILAARSPVFKAVLENDTLESMTGLVKIAKISTEVLRLLLSFLYSSEVEEDLGYPTSALLYAAADKYGIISLLRICRRELKKNISVDNFDELLFMSHLHSDVKLKEFLTSFLSSWYPNSDAISHLDSMVLDRPLTEEDIEFLAEINAFFRLMSEKKGK</sequence>
<dbReference type="InterPro" id="IPR000210">
    <property type="entry name" value="BTB/POZ_dom"/>
</dbReference>
<dbReference type="SUPFAM" id="SSF54695">
    <property type="entry name" value="POZ domain"/>
    <property type="match status" value="1"/>
</dbReference>
<comment type="caution">
    <text evidence="2">The sequence shown here is derived from an EMBL/GenBank/DDBJ whole genome shotgun (WGS) entry which is preliminary data.</text>
</comment>